<proteinExistence type="predicted"/>
<dbReference type="AlphaFoldDB" id="A0A0F9LX26"/>
<accession>A0A0F9LX26</accession>
<name>A0A0F9LX26_9ZZZZ</name>
<organism evidence="1">
    <name type="scientific">marine sediment metagenome</name>
    <dbReference type="NCBI Taxonomy" id="412755"/>
    <lineage>
        <taxon>unclassified sequences</taxon>
        <taxon>metagenomes</taxon>
        <taxon>ecological metagenomes</taxon>
    </lineage>
</organism>
<dbReference type="EMBL" id="LAZR01011450">
    <property type="protein sequence ID" value="KKM61617.1"/>
    <property type="molecule type" value="Genomic_DNA"/>
</dbReference>
<gene>
    <name evidence="1" type="ORF">LCGC14_1529940</name>
</gene>
<reference evidence="1" key="1">
    <citation type="journal article" date="2015" name="Nature">
        <title>Complex archaea that bridge the gap between prokaryotes and eukaryotes.</title>
        <authorList>
            <person name="Spang A."/>
            <person name="Saw J.H."/>
            <person name="Jorgensen S.L."/>
            <person name="Zaremba-Niedzwiedzka K."/>
            <person name="Martijn J."/>
            <person name="Lind A.E."/>
            <person name="van Eijk R."/>
            <person name="Schleper C."/>
            <person name="Guy L."/>
            <person name="Ettema T.J."/>
        </authorList>
    </citation>
    <scope>NUCLEOTIDE SEQUENCE</scope>
</reference>
<sequence>MATFVLGGSTITFTGFIFPFVHTYEHHQNIGVAEDGSVKAYDRSVTERFIGIKLNEKNHTNATTNLRTFIITTVTFTKDTFTFTPDSGMNVGNGDGGAVTVRWWGGSLVESQWAYQKYAYDIILRVEI</sequence>
<protein>
    <submittedName>
        <fullName evidence="1">Uncharacterized protein</fullName>
    </submittedName>
</protein>
<comment type="caution">
    <text evidence="1">The sequence shown here is derived from an EMBL/GenBank/DDBJ whole genome shotgun (WGS) entry which is preliminary data.</text>
</comment>
<evidence type="ECO:0000313" key="1">
    <source>
        <dbReference type="EMBL" id="KKM61617.1"/>
    </source>
</evidence>